<sequence>MSCLRVASVAVLCIGIASASGLFGVGWHPHHDHHDNHHDSHGHGADWHADHHNAHGWDGDNHHDHHGKHGFSKGDKSDWARLDYGGHKAHASGDEWHSNYGHEAGDDHGHDAGFSHGAEHGHAGHGGYSHHDDHHEPHHFEGHHGLEHGHHGLEHHGLEHEGFGHHGLEHHGLEHGHHGLEHHGLEHHGLEHGHHGLKMHYLIDTIIFVLITHTVSKPQSGTRNNGGIICKEPENLKLKLLEWHQESSKLDVEPSKFVENLDELIATPQTESSEICEKTPSTDPSSTVMERSLCPWSWRSSYDENREPKTLTEAFCQCRRSRGNSGSYCMPIRRQVPILRRTHCDEGSGYYAYEKSVHWITVGCHSVLPRSQRALPIRKLIKMNTDYIEV</sequence>
<dbReference type="SUPFAM" id="SSF57501">
    <property type="entry name" value="Cystine-knot cytokines"/>
    <property type="match status" value="1"/>
</dbReference>
<dbReference type="InterPro" id="IPR029034">
    <property type="entry name" value="Cystine-knot_cytokine"/>
</dbReference>
<evidence type="ECO:0000313" key="10">
    <source>
        <dbReference type="Proteomes" id="UP000659654"/>
    </source>
</evidence>
<organism evidence="9 11">
    <name type="scientific">Bursaphelenchus xylophilus</name>
    <name type="common">Pinewood nematode worm</name>
    <name type="synonym">Aphelenchoides xylophilus</name>
    <dbReference type="NCBI Taxonomy" id="6326"/>
    <lineage>
        <taxon>Eukaryota</taxon>
        <taxon>Metazoa</taxon>
        <taxon>Ecdysozoa</taxon>
        <taxon>Nematoda</taxon>
        <taxon>Chromadorea</taxon>
        <taxon>Rhabditida</taxon>
        <taxon>Tylenchina</taxon>
        <taxon>Tylenchomorpha</taxon>
        <taxon>Aphelenchoidea</taxon>
        <taxon>Aphelenchoididae</taxon>
        <taxon>Bursaphelenchus</taxon>
    </lineage>
</organism>
<dbReference type="GO" id="GO:0005576">
    <property type="term" value="C:extracellular region"/>
    <property type="evidence" value="ECO:0007669"/>
    <property type="project" value="UniProtKB-SubCell"/>
</dbReference>
<keyword evidence="4 6" id="KW-0732">Signal</keyword>
<evidence type="ECO:0000256" key="6">
    <source>
        <dbReference type="SAM" id="SignalP"/>
    </source>
</evidence>
<dbReference type="Proteomes" id="UP000095284">
    <property type="component" value="Unplaced"/>
</dbReference>
<gene>
    <name evidence="7" type="ORF">BXYJ_LOCUS11304</name>
</gene>
<feature type="chain" id="PRO_5036021935" evidence="6">
    <location>
        <begin position="20"/>
        <end position="390"/>
    </location>
</feature>
<proteinExistence type="inferred from homology"/>
<comment type="subcellular location">
    <subcellularLocation>
        <location evidence="1">Secreted</location>
    </subcellularLocation>
</comment>
<evidence type="ECO:0000256" key="1">
    <source>
        <dbReference type="ARBA" id="ARBA00004613"/>
    </source>
</evidence>
<comment type="similarity">
    <text evidence="2">Belongs to the IL-17 family.</text>
</comment>
<evidence type="ECO:0000313" key="11">
    <source>
        <dbReference type="WBParaSite" id="BXY_0412500.1"/>
    </source>
</evidence>
<evidence type="ECO:0000313" key="9">
    <source>
        <dbReference type="Proteomes" id="UP000095284"/>
    </source>
</evidence>
<dbReference type="GO" id="GO:0005125">
    <property type="term" value="F:cytokine activity"/>
    <property type="evidence" value="ECO:0007669"/>
    <property type="project" value="InterPro"/>
</dbReference>
<keyword evidence="10" id="KW-1185">Reference proteome</keyword>
<evidence type="ECO:0000256" key="2">
    <source>
        <dbReference type="ARBA" id="ARBA00007236"/>
    </source>
</evidence>
<dbReference type="OrthoDB" id="6038945at2759"/>
<dbReference type="InterPro" id="IPR010345">
    <property type="entry name" value="IL-17_fam"/>
</dbReference>
<reference evidence="11" key="1">
    <citation type="submission" date="2016-11" db="UniProtKB">
        <authorList>
            <consortium name="WormBaseParasite"/>
        </authorList>
    </citation>
    <scope>IDENTIFICATION</scope>
</reference>
<keyword evidence="3" id="KW-0964">Secreted</keyword>
<feature type="compositionally biased region" description="Basic and acidic residues" evidence="5">
    <location>
        <begin position="103"/>
        <end position="122"/>
    </location>
</feature>
<evidence type="ECO:0000256" key="4">
    <source>
        <dbReference type="ARBA" id="ARBA00022729"/>
    </source>
</evidence>
<dbReference type="Gene3D" id="2.10.90.10">
    <property type="entry name" value="Cystine-knot cytokines"/>
    <property type="match status" value="1"/>
</dbReference>
<feature type="compositionally biased region" description="Basic and acidic residues" evidence="5">
    <location>
        <begin position="129"/>
        <end position="179"/>
    </location>
</feature>
<reference evidence="8" key="2">
    <citation type="submission" date="2020-08" db="EMBL/GenBank/DDBJ databases">
        <authorList>
            <person name="Kikuchi T."/>
        </authorList>
    </citation>
    <scope>NUCLEOTIDE SEQUENCE</scope>
    <source>
        <strain evidence="7">Ka4C1</strain>
    </source>
</reference>
<evidence type="ECO:0000313" key="8">
    <source>
        <dbReference type="EMBL" id="CAG9122177.1"/>
    </source>
</evidence>
<dbReference type="Proteomes" id="UP000659654">
    <property type="component" value="Unassembled WGS sequence"/>
</dbReference>
<dbReference type="eggNOG" id="ENOG502S40D">
    <property type="taxonomic scope" value="Eukaryota"/>
</dbReference>
<dbReference type="EMBL" id="CAJFDI010000005">
    <property type="protein sequence ID" value="CAD5231084.1"/>
    <property type="molecule type" value="Genomic_DNA"/>
</dbReference>
<dbReference type="WBParaSite" id="BXY_0412500.1">
    <property type="protein sequence ID" value="BXY_0412500.1"/>
    <property type="gene ID" value="BXY_0412500"/>
</dbReference>
<dbReference type="Proteomes" id="UP000582659">
    <property type="component" value="Unassembled WGS sequence"/>
</dbReference>
<evidence type="ECO:0000313" key="7">
    <source>
        <dbReference type="EMBL" id="CAD5231084.1"/>
    </source>
</evidence>
<protein>
    <submittedName>
        <fullName evidence="7">(pine wood nematode) hypothetical protein</fullName>
    </submittedName>
</protein>
<evidence type="ECO:0000256" key="5">
    <source>
        <dbReference type="SAM" id="MobiDB-lite"/>
    </source>
</evidence>
<name>A0A1I7RTS0_BURXY</name>
<dbReference type="AlphaFoldDB" id="A0A1I7RTS0"/>
<feature type="signal peptide" evidence="6">
    <location>
        <begin position="1"/>
        <end position="19"/>
    </location>
</feature>
<evidence type="ECO:0000256" key="3">
    <source>
        <dbReference type="ARBA" id="ARBA00022525"/>
    </source>
</evidence>
<accession>A0A1I7RTS0</accession>
<dbReference type="EMBL" id="CAJFCV020000005">
    <property type="protein sequence ID" value="CAG9122177.1"/>
    <property type="molecule type" value="Genomic_DNA"/>
</dbReference>
<dbReference type="Pfam" id="PF06083">
    <property type="entry name" value="IL17"/>
    <property type="match status" value="1"/>
</dbReference>
<feature type="region of interest" description="Disordered" evidence="5">
    <location>
        <begin position="95"/>
        <end position="179"/>
    </location>
</feature>